<proteinExistence type="predicted"/>
<dbReference type="EMBL" id="LGUC01000001">
    <property type="protein sequence ID" value="KPN31410.1"/>
    <property type="molecule type" value="Genomic_DNA"/>
</dbReference>
<dbReference type="Proteomes" id="UP000050535">
    <property type="component" value="Unassembled WGS sequence"/>
</dbReference>
<accession>A0A0P7HCW8</accession>
<dbReference type="STRING" id="699431.SY89_02156"/>
<reference evidence="4" key="1">
    <citation type="submission" date="2013-11" db="EMBL/GenBank/DDBJ databases">
        <authorList>
            <person name="Hoang H.T."/>
            <person name="Killian M.L."/>
            <person name="Madson D.M."/>
            <person name="Arruda P.H.E."/>
            <person name="Sun D."/>
            <person name="Schwartz K.J."/>
            <person name="Yoon K."/>
        </authorList>
    </citation>
    <scope>NUCLEOTIDE SEQUENCE [LARGE SCALE GENOMIC DNA]</scope>
    <source>
        <strain evidence="4">CDK2</strain>
    </source>
</reference>
<keyword evidence="2" id="KW-0812">Transmembrane</keyword>
<comment type="caution">
    <text evidence="3">The sequence shown here is derived from an EMBL/GenBank/DDBJ whole genome shotgun (WGS) entry which is preliminary data.</text>
</comment>
<sequence>MISTVKQDEPGDGYLSPGQGNERLEASRDEGLFHLGLIEAFTGGFDVFNRIKSREGNYKTKQLLSAPQLFFRDNPLFTLALTVPTALAVMGVLFTDGSMPTTWEGMIANPIWGRSSGSTSPRT</sequence>
<evidence type="ECO:0000256" key="1">
    <source>
        <dbReference type="SAM" id="MobiDB-lite"/>
    </source>
</evidence>
<dbReference type="AlphaFoldDB" id="A0A0P7HCW8"/>
<keyword evidence="2" id="KW-0472">Membrane</keyword>
<name>A0A0P7HCW8_9EURY</name>
<evidence type="ECO:0000313" key="3">
    <source>
        <dbReference type="EMBL" id="KPN31410.1"/>
    </source>
</evidence>
<keyword evidence="4" id="KW-1185">Reference proteome</keyword>
<feature type="transmembrane region" description="Helical" evidence="2">
    <location>
        <begin position="76"/>
        <end position="94"/>
    </location>
</feature>
<organism evidence="3 4">
    <name type="scientific">Halolamina pelagica</name>
    <dbReference type="NCBI Taxonomy" id="699431"/>
    <lineage>
        <taxon>Archaea</taxon>
        <taxon>Methanobacteriati</taxon>
        <taxon>Methanobacteriota</taxon>
        <taxon>Stenosarchaea group</taxon>
        <taxon>Halobacteria</taxon>
        <taxon>Halobacteriales</taxon>
        <taxon>Haloferacaceae</taxon>
    </lineage>
</organism>
<protein>
    <submittedName>
        <fullName evidence="3">Uncharacterized protein</fullName>
    </submittedName>
</protein>
<feature type="region of interest" description="Disordered" evidence="1">
    <location>
        <begin position="1"/>
        <end position="22"/>
    </location>
</feature>
<gene>
    <name evidence="3" type="ORF">SY89_02156</name>
</gene>
<evidence type="ECO:0000256" key="2">
    <source>
        <dbReference type="SAM" id="Phobius"/>
    </source>
</evidence>
<keyword evidence="2" id="KW-1133">Transmembrane helix</keyword>
<evidence type="ECO:0000313" key="4">
    <source>
        <dbReference type="Proteomes" id="UP000050535"/>
    </source>
</evidence>